<keyword evidence="4" id="KW-0238">DNA-binding</keyword>
<dbReference type="PANTHER" id="PTHR43133">
    <property type="entry name" value="RNA POLYMERASE ECF-TYPE SIGMA FACTO"/>
    <property type="match status" value="1"/>
</dbReference>
<evidence type="ECO:0000259" key="7">
    <source>
        <dbReference type="Pfam" id="PF04545"/>
    </source>
</evidence>
<dbReference type="EMBL" id="JAVDYB010000001">
    <property type="protein sequence ID" value="MDR7275169.1"/>
    <property type="molecule type" value="Genomic_DNA"/>
</dbReference>
<dbReference type="GO" id="GO:0016987">
    <property type="term" value="F:sigma factor activity"/>
    <property type="evidence" value="ECO:0007669"/>
    <property type="project" value="UniProtKB-KW"/>
</dbReference>
<gene>
    <name evidence="8" type="ORF">J2S41_001947</name>
</gene>
<feature type="domain" description="RNA polymerase sigma-70 region 2" evidence="6">
    <location>
        <begin position="12"/>
        <end position="80"/>
    </location>
</feature>
<protein>
    <submittedName>
        <fullName evidence="8">RNA polymerase sigma-70 factor (ECF subfamily)</fullName>
    </submittedName>
</protein>
<dbReference type="SUPFAM" id="SSF88946">
    <property type="entry name" value="Sigma2 domain of RNA polymerase sigma factors"/>
    <property type="match status" value="1"/>
</dbReference>
<dbReference type="NCBIfam" id="TIGR02937">
    <property type="entry name" value="sigma70-ECF"/>
    <property type="match status" value="1"/>
</dbReference>
<dbReference type="SUPFAM" id="SSF88659">
    <property type="entry name" value="Sigma3 and sigma4 domains of RNA polymerase sigma factors"/>
    <property type="match status" value="1"/>
</dbReference>
<dbReference type="InterPro" id="IPR039425">
    <property type="entry name" value="RNA_pol_sigma-70-like"/>
</dbReference>
<evidence type="ECO:0000256" key="4">
    <source>
        <dbReference type="ARBA" id="ARBA00023125"/>
    </source>
</evidence>
<dbReference type="InterPro" id="IPR007630">
    <property type="entry name" value="RNA_pol_sigma70_r4"/>
</dbReference>
<dbReference type="InterPro" id="IPR036388">
    <property type="entry name" value="WH-like_DNA-bd_sf"/>
</dbReference>
<keyword evidence="9" id="KW-1185">Reference proteome</keyword>
<keyword evidence="2" id="KW-0805">Transcription regulation</keyword>
<evidence type="ECO:0000256" key="1">
    <source>
        <dbReference type="ARBA" id="ARBA00010641"/>
    </source>
</evidence>
<evidence type="ECO:0000256" key="3">
    <source>
        <dbReference type="ARBA" id="ARBA00023082"/>
    </source>
</evidence>
<comment type="similarity">
    <text evidence="1">Belongs to the sigma-70 factor family. ECF subfamily.</text>
</comment>
<dbReference type="Pfam" id="PF04545">
    <property type="entry name" value="Sigma70_r4"/>
    <property type="match status" value="1"/>
</dbReference>
<evidence type="ECO:0000313" key="8">
    <source>
        <dbReference type="EMBL" id="MDR7275169.1"/>
    </source>
</evidence>
<dbReference type="InterPro" id="IPR007627">
    <property type="entry name" value="RNA_pol_sigma70_r2"/>
</dbReference>
<accession>A0AAE3YN31</accession>
<evidence type="ECO:0000256" key="2">
    <source>
        <dbReference type="ARBA" id="ARBA00023015"/>
    </source>
</evidence>
<dbReference type="Pfam" id="PF04542">
    <property type="entry name" value="Sigma70_r2"/>
    <property type="match status" value="1"/>
</dbReference>
<sequence length="173" mass="19105">MRAGISDGLEDLYREHGAVLLATLTRVTGGDAHLAADVLQETAIRAWQHPEARNECGTWNRAWLITVARRIAIDHLRSARARTIAVADEHLEGRIARAEDEAPRMIDRLEVRAALASLSDSYRKIIVSTYFEGRTVAELAGALGIPEGTVKSRTFYALKSLRAALIRRGYLDG</sequence>
<dbReference type="AlphaFoldDB" id="A0AAE3YN31"/>
<evidence type="ECO:0000259" key="6">
    <source>
        <dbReference type="Pfam" id="PF04542"/>
    </source>
</evidence>
<feature type="domain" description="RNA polymerase sigma-70 region 4" evidence="7">
    <location>
        <begin position="114"/>
        <end position="163"/>
    </location>
</feature>
<dbReference type="InterPro" id="IPR013324">
    <property type="entry name" value="RNA_pol_sigma_r3/r4-like"/>
</dbReference>
<keyword evidence="5" id="KW-0804">Transcription</keyword>
<dbReference type="GO" id="GO:0003677">
    <property type="term" value="F:DNA binding"/>
    <property type="evidence" value="ECO:0007669"/>
    <property type="project" value="UniProtKB-KW"/>
</dbReference>
<dbReference type="PANTHER" id="PTHR43133:SF52">
    <property type="entry name" value="ECF RNA POLYMERASE SIGMA FACTOR SIGL"/>
    <property type="match status" value="1"/>
</dbReference>
<dbReference type="GO" id="GO:0006352">
    <property type="term" value="P:DNA-templated transcription initiation"/>
    <property type="evidence" value="ECO:0007669"/>
    <property type="project" value="InterPro"/>
</dbReference>
<organism evidence="8 9">
    <name type="scientific">Catenuloplanes atrovinosus</name>
    <dbReference type="NCBI Taxonomy" id="137266"/>
    <lineage>
        <taxon>Bacteria</taxon>
        <taxon>Bacillati</taxon>
        <taxon>Actinomycetota</taxon>
        <taxon>Actinomycetes</taxon>
        <taxon>Micromonosporales</taxon>
        <taxon>Micromonosporaceae</taxon>
        <taxon>Catenuloplanes</taxon>
    </lineage>
</organism>
<name>A0AAE3YN31_9ACTN</name>
<keyword evidence="3" id="KW-0731">Sigma factor</keyword>
<dbReference type="Proteomes" id="UP001183643">
    <property type="component" value="Unassembled WGS sequence"/>
</dbReference>
<dbReference type="Gene3D" id="1.10.1740.10">
    <property type="match status" value="1"/>
</dbReference>
<dbReference type="RefSeq" id="WP_310365800.1">
    <property type="nucleotide sequence ID" value="NZ_JAVDYB010000001.1"/>
</dbReference>
<evidence type="ECO:0000256" key="5">
    <source>
        <dbReference type="ARBA" id="ARBA00023163"/>
    </source>
</evidence>
<evidence type="ECO:0000313" key="9">
    <source>
        <dbReference type="Proteomes" id="UP001183643"/>
    </source>
</evidence>
<reference evidence="8" key="1">
    <citation type="submission" date="2023-07" db="EMBL/GenBank/DDBJ databases">
        <title>Sequencing the genomes of 1000 actinobacteria strains.</title>
        <authorList>
            <person name="Klenk H.-P."/>
        </authorList>
    </citation>
    <scope>NUCLEOTIDE SEQUENCE</scope>
    <source>
        <strain evidence="8">DSM 44707</strain>
    </source>
</reference>
<dbReference type="Gene3D" id="1.10.10.10">
    <property type="entry name" value="Winged helix-like DNA-binding domain superfamily/Winged helix DNA-binding domain"/>
    <property type="match status" value="1"/>
</dbReference>
<proteinExistence type="inferred from homology"/>
<dbReference type="InterPro" id="IPR014284">
    <property type="entry name" value="RNA_pol_sigma-70_dom"/>
</dbReference>
<comment type="caution">
    <text evidence="8">The sequence shown here is derived from an EMBL/GenBank/DDBJ whole genome shotgun (WGS) entry which is preliminary data.</text>
</comment>
<dbReference type="CDD" id="cd06171">
    <property type="entry name" value="Sigma70_r4"/>
    <property type="match status" value="1"/>
</dbReference>
<dbReference type="InterPro" id="IPR013325">
    <property type="entry name" value="RNA_pol_sigma_r2"/>
</dbReference>